<dbReference type="GO" id="GO:0006412">
    <property type="term" value="P:translation"/>
    <property type="evidence" value="ECO:0007669"/>
    <property type="project" value="UniProtKB-KW"/>
</dbReference>
<evidence type="ECO:0000259" key="8">
    <source>
        <dbReference type="PROSITE" id="PS50862"/>
    </source>
</evidence>
<dbReference type="Gene3D" id="3.30.930.10">
    <property type="entry name" value="Bira Bifunctional Protein, Domain 2"/>
    <property type="match status" value="1"/>
</dbReference>
<dbReference type="PANTHER" id="PTHR22594">
    <property type="entry name" value="ASPARTYL/LYSYL-TRNA SYNTHETASE"/>
    <property type="match status" value="1"/>
</dbReference>
<evidence type="ECO:0000256" key="5">
    <source>
        <dbReference type="ARBA" id="ARBA00022840"/>
    </source>
</evidence>
<protein>
    <recommendedName>
        <fullName evidence="2">asparagine--tRNA ligase</fullName>
        <ecNumber evidence="2">6.1.1.22</ecNumber>
    </recommendedName>
</protein>
<dbReference type="GO" id="GO:0005524">
    <property type="term" value="F:ATP binding"/>
    <property type="evidence" value="ECO:0007669"/>
    <property type="project" value="UniProtKB-KW"/>
</dbReference>
<dbReference type="SUPFAM" id="SSF55681">
    <property type="entry name" value="Class II aaRS and biotin synthetases"/>
    <property type="match status" value="1"/>
</dbReference>
<dbReference type="SUPFAM" id="SSF50249">
    <property type="entry name" value="Nucleic acid-binding proteins"/>
    <property type="match status" value="1"/>
</dbReference>
<dbReference type="InterPro" id="IPR004364">
    <property type="entry name" value="Aa-tRNA-synt_II"/>
</dbReference>
<name>A0ABD1EZ59_HYPHA</name>
<dbReference type="PANTHER" id="PTHR22594:SF34">
    <property type="entry name" value="ASPARAGINE--TRNA LIGASE, MITOCHONDRIAL-RELATED"/>
    <property type="match status" value="1"/>
</dbReference>
<dbReference type="InterPro" id="IPR004365">
    <property type="entry name" value="NA-bd_OB_tRNA"/>
</dbReference>
<reference evidence="9 10" key="1">
    <citation type="submission" date="2024-05" db="EMBL/GenBank/DDBJ databases">
        <title>Genetic variation in Jamaican populations of the coffee berry borer (Hypothenemus hampei).</title>
        <authorList>
            <person name="Errbii M."/>
            <person name="Myrie A."/>
        </authorList>
    </citation>
    <scope>NUCLEOTIDE SEQUENCE [LARGE SCALE GENOMIC DNA]</scope>
    <source>
        <strain evidence="9">JA-Hopewell-2020-01-JO</strain>
        <tissue evidence="9">Whole body</tissue>
    </source>
</reference>
<dbReference type="InterPro" id="IPR006195">
    <property type="entry name" value="aa-tRNA-synth_II"/>
</dbReference>
<organism evidence="9 10">
    <name type="scientific">Hypothenemus hampei</name>
    <name type="common">Coffee berry borer</name>
    <dbReference type="NCBI Taxonomy" id="57062"/>
    <lineage>
        <taxon>Eukaryota</taxon>
        <taxon>Metazoa</taxon>
        <taxon>Ecdysozoa</taxon>
        <taxon>Arthropoda</taxon>
        <taxon>Hexapoda</taxon>
        <taxon>Insecta</taxon>
        <taxon>Pterygota</taxon>
        <taxon>Neoptera</taxon>
        <taxon>Endopterygota</taxon>
        <taxon>Coleoptera</taxon>
        <taxon>Polyphaga</taxon>
        <taxon>Cucujiformia</taxon>
        <taxon>Curculionidae</taxon>
        <taxon>Scolytinae</taxon>
        <taxon>Hypothenemus</taxon>
    </lineage>
</organism>
<dbReference type="InterPro" id="IPR002312">
    <property type="entry name" value="Asp/Asn-tRNA-synth_IIb"/>
</dbReference>
<dbReference type="EC" id="6.1.1.22" evidence="2"/>
<dbReference type="Pfam" id="PF01336">
    <property type="entry name" value="tRNA_anti-codon"/>
    <property type="match status" value="1"/>
</dbReference>
<keyword evidence="5" id="KW-0067">ATP-binding</keyword>
<proteinExistence type="inferred from homology"/>
<evidence type="ECO:0000256" key="1">
    <source>
        <dbReference type="ARBA" id="ARBA00008226"/>
    </source>
</evidence>
<dbReference type="InterPro" id="IPR004522">
    <property type="entry name" value="Asn-tRNA-ligase"/>
</dbReference>
<evidence type="ECO:0000313" key="10">
    <source>
        <dbReference type="Proteomes" id="UP001566132"/>
    </source>
</evidence>
<dbReference type="CDD" id="cd00776">
    <property type="entry name" value="AsxRS_core"/>
    <property type="match status" value="1"/>
</dbReference>
<evidence type="ECO:0000256" key="4">
    <source>
        <dbReference type="ARBA" id="ARBA00022741"/>
    </source>
</evidence>
<dbReference type="Pfam" id="PF00152">
    <property type="entry name" value="tRNA-synt_2"/>
    <property type="match status" value="1"/>
</dbReference>
<dbReference type="NCBIfam" id="TIGR00457">
    <property type="entry name" value="asnS"/>
    <property type="match status" value="1"/>
</dbReference>
<evidence type="ECO:0000256" key="7">
    <source>
        <dbReference type="ARBA" id="ARBA00023146"/>
    </source>
</evidence>
<feature type="domain" description="Aminoacyl-transfer RNA synthetases class-II family profile" evidence="8">
    <location>
        <begin position="158"/>
        <end position="452"/>
    </location>
</feature>
<evidence type="ECO:0000256" key="6">
    <source>
        <dbReference type="ARBA" id="ARBA00022917"/>
    </source>
</evidence>
<gene>
    <name evidence="9" type="ORF">ABEB36_005708</name>
</gene>
<evidence type="ECO:0000256" key="2">
    <source>
        <dbReference type="ARBA" id="ARBA00012816"/>
    </source>
</evidence>
<dbReference type="PROSITE" id="PS50862">
    <property type="entry name" value="AA_TRNA_LIGASE_II"/>
    <property type="match status" value="1"/>
</dbReference>
<dbReference type="PRINTS" id="PR01042">
    <property type="entry name" value="TRNASYNTHASP"/>
</dbReference>
<dbReference type="InterPro" id="IPR045864">
    <property type="entry name" value="aa-tRNA-synth_II/BPL/LPL"/>
</dbReference>
<keyword evidence="7" id="KW-0030">Aminoacyl-tRNA synthetase</keyword>
<dbReference type="Proteomes" id="UP001566132">
    <property type="component" value="Unassembled WGS sequence"/>
</dbReference>
<dbReference type="InterPro" id="IPR012340">
    <property type="entry name" value="NA-bd_OB-fold"/>
</dbReference>
<dbReference type="AlphaFoldDB" id="A0ABD1EZ59"/>
<dbReference type="CDD" id="cd04318">
    <property type="entry name" value="EcAsnRS_like_N"/>
    <property type="match status" value="1"/>
</dbReference>
<accession>A0ABD1EZ59</accession>
<evidence type="ECO:0000313" key="9">
    <source>
        <dbReference type="EMBL" id="KAL1506320.1"/>
    </source>
</evidence>
<dbReference type="NCBIfam" id="NF003037">
    <property type="entry name" value="PRK03932.1"/>
    <property type="match status" value="1"/>
</dbReference>
<dbReference type="EMBL" id="JBDJPC010000004">
    <property type="protein sequence ID" value="KAL1506320.1"/>
    <property type="molecule type" value="Genomic_DNA"/>
</dbReference>
<comment type="caution">
    <text evidence="9">The sequence shown here is derived from an EMBL/GenBank/DDBJ whole genome shotgun (WGS) entry which is preliminary data.</text>
</comment>
<comment type="similarity">
    <text evidence="1">Belongs to the class-II aminoacyl-tRNA synthetase family.</text>
</comment>
<evidence type="ECO:0000256" key="3">
    <source>
        <dbReference type="ARBA" id="ARBA00022598"/>
    </source>
</evidence>
<sequence length="462" mass="52737">MDRIFKIFFLNKSTIFCRHYSHSSILNILKTAPLGQQISVQGWIKSLRKQKELTFIEINDGSTCKNLQITLPSNLSKNITVGASISSKGLVKQSPKGQLEISAEDFTLIGECDISKGYPFAPRKQYEPEYVRENMHFRPRTRLFSSVLRIRHAATLEIHNYLDSIGYFNIHTPLITSNDCEGAGETFKIEPDSEKLLKSMAKENQPLHSAYFNKKAYLTVSGQLHLETVAQALNKVYCFAPTFRAENSKSRFHLSEFYMLELEQAFLNNLDDLLKVAEDLVKHVIKALLDRHLDDLQVCTNGKIDHLLINKPFIRISYLEAQQILSTKLNKSSLKGIGKEHELALTNYFEGVPVFVINWPENLKAFYMKQIPENNVAAFDLLASGVGEIAGGSLREDNFEKLKSRLPINNSEFDWYLDLRKFGYVPTGGFGLGFERFVQFILGIENIKDCIPFPRWPHNCKL</sequence>
<keyword evidence="6" id="KW-0648">Protein biosynthesis</keyword>
<dbReference type="GO" id="GO:0004816">
    <property type="term" value="F:asparagine-tRNA ligase activity"/>
    <property type="evidence" value="ECO:0007669"/>
    <property type="project" value="UniProtKB-EC"/>
</dbReference>
<dbReference type="Gene3D" id="2.40.50.140">
    <property type="entry name" value="Nucleic acid-binding proteins"/>
    <property type="match status" value="1"/>
</dbReference>
<keyword evidence="10" id="KW-1185">Reference proteome</keyword>
<keyword evidence="3" id="KW-0436">Ligase</keyword>
<keyword evidence="4" id="KW-0547">Nucleotide-binding</keyword>